<dbReference type="Gene3D" id="3.20.20.140">
    <property type="entry name" value="Metal-dependent hydrolases"/>
    <property type="match status" value="1"/>
</dbReference>
<gene>
    <name evidence="2" type="ORF">IAB28_08060</name>
</gene>
<evidence type="ECO:0000313" key="2">
    <source>
        <dbReference type="EMBL" id="HIR05904.1"/>
    </source>
</evidence>
<feature type="domain" description="Polymerase/histidinol phosphatase N-terminal" evidence="1">
    <location>
        <begin position="15"/>
        <end position="77"/>
    </location>
</feature>
<reference evidence="2" key="2">
    <citation type="journal article" date="2021" name="PeerJ">
        <title>Extensive microbial diversity within the chicken gut microbiome revealed by metagenomics and culture.</title>
        <authorList>
            <person name="Gilroy R."/>
            <person name="Ravi A."/>
            <person name="Getino M."/>
            <person name="Pursley I."/>
            <person name="Horton D.L."/>
            <person name="Alikhan N.F."/>
            <person name="Baker D."/>
            <person name="Gharbi K."/>
            <person name="Hall N."/>
            <person name="Watson M."/>
            <person name="Adriaenssens E.M."/>
            <person name="Foster-Nyarko E."/>
            <person name="Jarju S."/>
            <person name="Secka A."/>
            <person name="Antonio M."/>
            <person name="Oren A."/>
            <person name="Chaudhuri R.R."/>
            <person name="La Ragione R."/>
            <person name="Hildebrand F."/>
            <person name="Pallen M.J."/>
        </authorList>
    </citation>
    <scope>NUCLEOTIDE SEQUENCE</scope>
    <source>
        <strain evidence="2">CHK180-2868</strain>
    </source>
</reference>
<dbReference type="PANTHER" id="PTHR42924:SF3">
    <property type="entry name" value="POLYMERASE_HISTIDINOL PHOSPHATASE N-TERMINAL DOMAIN-CONTAINING PROTEIN"/>
    <property type="match status" value="1"/>
</dbReference>
<dbReference type="InterPro" id="IPR003141">
    <property type="entry name" value="Pol/His_phosphatase_N"/>
</dbReference>
<reference evidence="2" key="1">
    <citation type="submission" date="2020-10" db="EMBL/GenBank/DDBJ databases">
        <authorList>
            <person name="Gilroy R."/>
        </authorList>
    </citation>
    <scope>NUCLEOTIDE SEQUENCE</scope>
    <source>
        <strain evidence="2">CHK180-2868</strain>
    </source>
</reference>
<evidence type="ECO:0000313" key="3">
    <source>
        <dbReference type="Proteomes" id="UP000824250"/>
    </source>
</evidence>
<sequence>MTKEMFSGKGNWYKGNLHSHTTNSDGRLRPEEAVDIYKKYGYHFMCLSEHDYFTDLRHEFDEENFILLPGVEASVMLVNPERTHVIKTHHIHGILGNQAMQEAAGERLIKHGERLTPPVYLEEWDGLKAAQNMVDELNSRGCFTTYNHPAWSRVETTDVVGIQNVWAIEVFNYGTEVECGEGFDSVFWDAMLRKGIKIHGFASDDNHNPPKFFDSFGGYVMVRSEELTHEAIVNHLLAGDYYFSAGPSIHQWGLDGSRVFVECSEAERINFIAGGPIGRSETLVAHTGPLTEGFHTLRGDETYIRVECIDKQGRKAWTNALFLES</sequence>
<comment type="caution">
    <text evidence="2">The sequence shown here is derived from an EMBL/GenBank/DDBJ whole genome shotgun (WGS) entry which is preliminary data.</text>
</comment>
<dbReference type="Proteomes" id="UP000824250">
    <property type="component" value="Unassembled WGS sequence"/>
</dbReference>
<name>A0A9D1A549_9FIRM</name>
<organism evidence="2 3">
    <name type="scientific">Candidatus Copromonas faecavium</name>
    <name type="common">nom. illeg.</name>
    <dbReference type="NCBI Taxonomy" id="2840740"/>
    <lineage>
        <taxon>Bacteria</taxon>
        <taxon>Bacillati</taxon>
        <taxon>Bacillota</taxon>
        <taxon>Clostridia</taxon>
        <taxon>Lachnospirales</taxon>
        <taxon>Lachnospiraceae</taxon>
        <taxon>Candidatus Copromonas (nom. illeg.)</taxon>
    </lineage>
</organism>
<dbReference type="GO" id="GO:0035312">
    <property type="term" value="F:5'-3' DNA exonuclease activity"/>
    <property type="evidence" value="ECO:0007669"/>
    <property type="project" value="TreeGrafter"/>
</dbReference>
<proteinExistence type="predicted"/>
<dbReference type="SUPFAM" id="SSF89550">
    <property type="entry name" value="PHP domain-like"/>
    <property type="match status" value="1"/>
</dbReference>
<dbReference type="SMART" id="SM00481">
    <property type="entry name" value="POLIIIAc"/>
    <property type="match status" value="1"/>
</dbReference>
<accession>A0A9D1A549</accession>
<dbReference type="PANTHER" id="PTHR42924">
    <property type="entry name" value="EXONUCLEASE"/>
    <property type="match status" value="1"/>
</dbReference>
<protein>
    <submittedName>
        <fullName evidence="2">PHP domain-containing protein</fullName>
    </submittedName>
</protein>
<dbReference type="EMBL" id="DVGC01000044">
    <property type="protein sequence ID" value="HIR05904.1"/>
    <property type="molecule type" value="Genomic_DNA"/>
</dbReference>
<dbReference type="AlphaFoldDB" id="A0A9D1A549"/>
<evidence type="ECO:0000259" key="1">
    <source>
        <dbReference type="SMART" id="SM00481"/>
    </source>
</evidence>
<dbReference type="InterPro" id="IPR052018">
    <property type="entry name" value="PHP_domain"/>
</dbReference>
<dbReference type="GO" id="GO:0004534">
    <property type="term" value="F:5'-3' RNA exonuclease activity"/>
    <property type="evidence" value="ECO:0007669"/>
    <property type="project" value="TreeGrafter"/>
</dbReference>
<dbReference type="InterPro" id="IPR016195">
    <property type="entry name" value="Pol/histidinol_Pase-like"/>
</dbReference>